<feature type="cross-link" description="3'-(S-cysteinyl)-tyrosine (Cys-Tyr)" evidence="7">
    <location>
        <begin position="117"/>
        <end position="201"/>
    </location>
</feature>
<sequence length="239" mass="25826">MSSAILSPNTGITPATTPHYQSGSDRYTLDDLVASIKEHLGEQGGISSEEVDEDYLISLAKKYNSNPADWAPYCYNDPSKNYTRNAIENINNKANILLLVWNPGKGSPIHDHANAHCIMKVLAGELCETVYRAPPSSVNDDHESGYGSGSGTDGEQTDKPLQIKSVNTHGANEVAYISDEIGLHRVHNPSSSRLAVSLHLYTPPNAADYGYNIFDEKTGKACFVPQAKSVSPSAECTQS</sequence>
<accession>A0A2I1CS76</accession>
<dbReference type="InterPro" id="IPR010300">
    <property type="entry name" value="CDO_1"/>
</dbReference>
<dbReference type="EMBL" id="MSFM01000014">
    <property type="protein sequence ID" value="PKY00468.1"/>
    <property type="molecule type" value="Genomic_DNA"/>
</dbReference>
<evidence type="ECO:0000256" key="1">
    <source>
        <dbReference type="ARBA" id="ARBA00006622"/>
    </source>
</evidence>
<feature type="region of interest" description="Disordered" evidence="10">
    <location>
        <begin position="1"/>
        <end position="24"/>
    </location>
</feature>
<dbReference type="GO" id="GO:0017172">
    <property type="term" value="F:cysteine dioxygenase activity"/>
    <property type="evidence" value="ECO:0007669"/>
    <property type="project" value="UniProtKB-UniRule"/>
</dbReference>
<comment type="similarity">
    <text evidence="1 9">Belongs to the cysteine dioxygenase family.</text>
</comment>
<dbReference type="RefSeq" id="XP_024689062.1">
    <property type="nucleotide sequence ID" value="XM_024842100.1"/>
</dbReference>
<proteinExistence type="inferred from homology"/>
<dbReference type="GO" id="GO:0008198">
    <property type="term" value="F:ferrous iron binding"/>
    <property type="evidence" value="ECO:0007669"/>
    <property type="project" value="TreeGrafter"/>
</dbReference>
<keyword evidence="5 9" id="KW-0560">Oxidoreductase</keyword>
<evidence type="ECO:0000256" key="5">
    <source>
        <dbReference type="ARBA" id="ARBA00023002"/>
    </source>
</evidence>
<dbReference type="PANTHER" id="PTHR12918:SF1">
    <property type="entry name" value="CYSTEINE DIOXYGENASE TYPE 1"/>
    <property type="match status" value="1"/>
</dbReference>
<reference evidence="11" key="1">
    <citation type="submission" date="2016-12" db="EMBL/GenBank/DDBJ databases">
        <title>The genomes of Aspergillus section Nigri reveals drivers in fungal speciation.</title>
        <authorList>
            <consortium name="DOE Joint Genome Institute"/>
            <person name="Vesth T.C."/>
            <person name="Nybo J."/>
            <person name="Theobald S."/>
            <person name="Brandl J."/>
            <person name="Frisvad J.C."/>
            <person name="Nielsen K.F."/>
            <person name="Lyhne E.K."/>
            <person name="Kogle M.E."/>
            <person name="Kuo A."/>
            <person name="Riley R."/>
            <person name="Clum A."/>
            <person name="Nolan M."/>
            <person name="Lipzen A."/>
            <person name="Salamov A."/>
            <person name="Henrissat B."/>
            <person name="Wiebenga A."/>
            <person name="De vries R.P."/>
            <person name="Grigoriev I.V."/>
            <person name="Mortensen U.H."/>
            <person name="Andersen M.R."/>
            <person name="Baker S.E."/>
        </authorList>
    </citation>
    <scope>NUCLEOTIDE SEQUENCE</scope>
    <source>
        <strain evidence="11">IBT 28561</strain>
    </source>
</reference>
<gene>
    <name evidence="11" type="ORF">P168DRAFT_68416</name>
</gene>
<keyword evidence="12" id="KW-1185">Reference proteome</keyword>
<keyword evidence="4 9" id="KW-0223">Dioxygenase</keyword>
<keyword evidence="7" id="KW-0883">Thioether bond</keyword>
<evidence type="ECO:0000256" key="6">
    <source>
        <dbReference type="ARBA" id="ARBA00023004"/>
    </source>
</evidence>
<comment type="caution">
    <text evidence="11">The sequence shown here is derived from an EMBL/GenBank/DDBJ whole genome shotgun (WGS) entry which is preliminary data.</text>
</comment>
<dbReference type="SUPFAM" id="SSF51182">
    <property type="entry name" value="RmlC-like cupins"/>
    <property type="match status" value="1"/>
</dbReference>
<keyword evidence="6 8" id="KW-0408">Iron</keyword>
<dbReference type="InterPro" id="IPR011051">
    <property type="entry name" value="RmlC_Cupin_sf"/>
</dbReference>
<dbReference type="GeneID" id="36549629"/>
<feature type="region of interest" description="Disordered" evidence="10">
    <location>
        <begin position="134"/>
        <end position="158"/>
    </location>
</feature>
<evidence type="ECO:0000313" key="12">
    <source>
        <dbReference type="Proteomes" id="UP000234254"/>
    </source>
</evidence>
<comment type="catalytic activity">
    <reaction evidence="9">
        <text>L-cysteine + O2 = 3-sulfino-L-alanine + H(+)</text>
        <dbReference type="Rhea" id="RHEA:20441"/>
        <dbReference type="ChEBI" id="CHEBI:15378"/>
        <dbReference type="ChEBI" id="CHEBI:15379"/>
        <dbReference type="ChEBI" id="CHEBI:35235"/>
        <dbReference type="ChEBI" id="CHEBI:61085"/>
        <dbReference type="EC" id="1.13.11.20"/>
    </reaction>
</comment>
<evidence type="ECO:0000256" key="8">
    <source>
        <dbReference type="PIRSR" id="PIRSR610300-51"/>
    </source>
</evidence>
<evidence type="ECO:0000256" key="2">
    <source>
        <dbReference type="ARBA" id="ARBA00013133"/>
    </source>
</evidence>
<feature type="binding site" evidence="8">
    <location>
        <position position="112"/>
    </location>
    <ligand>
        <name>Fe cation</name>
        <dbReference type="ChEBI" id="CHEBI:24875"/>
        <note>catalytic</note>
    </ligand>
</feature>
<dbReference type="Gene3D" id="2.60.120.10">
    <property type="entry name" value="Jelly Rolls"/>
    <property type="match status" value="1"/>
</dbReference>
<organism evidence="11 12">
    <name type="scientific">Aspergillus campestris (strain IBT 28561)</name>
    <dbReference type="NCBI Taxonomy" id="1392248"/>
    <lineage>
        <taxon>Eukaryota</taxon>
        <taxon>Fungi</taxon>
        <taxon>Dikarya</taxon>
        <taxon>Ascomycota</taxon>
        <taxon>Pezizomycotina</taxon>
        <taxon>Eurotiomycetes</taxon>
        <taxon>Eurotiomycetidae</taxon>
        <taxon>Eurotiales</taxon>
        <taxon>Aspergillaceae</taxon>
        <taxon>Aspergillus</taxon>
        <taxon>Aspergillus subgen. Circumdati</taxon>
    </lineage>
</organism>
<keyword evidence="3 8" id="KW-0479">Metal-binding</keyword>
<dbReference type="OrthoDB" id="543511at2759"/>
<evidence type="ECO:0000256" key="3">
    <source>
        <dbReference type="ARBA" id="ARBA00022723"/>
    </source>
</evidence>
<dbReference type="Pfam" id="PF05995">
    <property type="entry name" value="CDO_I"/>
    <property type="match status" value="1"/>
</dbReference>
<dbReference type="InterPro" id="IPR014710">
    <property type="entry name" value="RmlC-like_jellyroll"/>
</dbReference>
<dbReference type="GO" id="GO:0019448">
    <property type="term" value="P:L-cysteine catabolic process"/>
    <property type="evidence" value="ECO:0007669"/>
    <property type="project" value="TreeGrafter"/>
</dbReference>
<feature type="binding site" evidence="8">
    <location>
        <position position="110"/>
    </location>
    <ligand>
        <name>Fe cation</name>
        <dbReference type="ChEBI" id="CHEBI:24875"/>
        <note>catalytic</note>
    </ligand>
</feature>
<dbReference type="VEuPathDB" id="FungiDB:P168DRAFT_68416"/>
<dbReference type="Proteomes" id="UP000234254">
    <property type="component" value="Unassembled WGS sequence"/>
</dbReference>
<dbReference type="PANTHER" id="PTHR12918">
    <property type="entry name" value="CYSTEINE DIOXYGENASE"/>
    <property type="match status" value="1"/>
</dbReference>
<feature type="binding site" evidence="8">
    <location>
        <position position="184"/>
    </location>
    <ligand>
        <name>Fe cation</name>
        <dbReference type="ChEBI" id="CHEBI:24875"/>
        <note>catalytic</note>
    </ligand>
</feature>
<dbReference type="AlphaFoldDB" id="A0A2I1CS76"/>
<comment type="cofactor">
    <cofactor evidence="9">
        <name>Fe cation</name>
        <dbReference type="ChEBI" id="CHEBI:24875"/>
    </cofactor>
    <text evidence="9">Binds 1 Fe cation per subunit.</text>
</comment>
<evidence type="ECO:0000256" key="7">
    <source>
        <dbReference type="PIRSR" id="PIRSR610300-50"/>
    </source>
</evidence>
<dbReference type="CDD" id="cd10548">
    <property type="entry name" value="cupin_CDO"/>
    <property type="match status" value="1"/>
</dbReference>
<name>A0A2I1CS76_ASPC2</name>
<evidence type="ECO:0000256" key="4">
    <source>
        <dbReference type="ARBA" id="ARBA00022964"/>
    </source>
</evidence>
<dbReference type="EC" id="1.13.11.20" evidence="2 9"/>
<evidence type="ECO:0000256" key="10">
    <source>
        <dbReference type="SAM" id="MobiDB-lite"/>
    </source>
</evidence>
<protein>
    <recommendedName>
        <fullName evidence="2 9">Cysteine dioxygenase</fullName>
        <ecNumber evidence="2 9">1.13.11.20</ecNumber>
    </recommendedName>
</protein>
<evidence type="ECO:0000313" key="11">
    <source>
        <dbReference type="EMBL" id="PKY00468.1"/>
    </source>
</evidence>
<evidence type="ECO:0000256" key="9">
    <source>
        <dbReference type="RuleBase" id="RU366010"/>
    </source>
</evidence>